<proteinExistence type="predicted"/>
<dbReference type="OrthoDB" id="10570864at2759"/>
<feature type="compositionally biased region" description="Basic and acidic residues" evidence="1">
    <location>
        <begin position="156"/>
        <end position="165"/>
    </location>
</feature>
<feature type="compositionally biased region" description="Acidic residues" evidence="1">
    <location>
        <begin position="135"/>
        <end position="154"/>
    </location>
</feature>
<protein>
    <submittedName>
        <fullName evidence="2">Uncharacterized protein</fullName>
    </submittedName>
</protein>
<keyword evidence="3" id="KW-1185">Reference proteome</keyword>
<comment type="caution">
    <text evidence="2">The sequence shown here is derived from an EMBL/GenBank/DDBJ whole genome shotgun (WGS) entry which is preliminary data.</text>
</comment>
<name>A0A9D4UZQ8_ADICA</name>
<dbReference type="AlphaFoldDB" id="A0A9D4UZQ8"/>
<reference evidence="2" key="1">
    <citation type="submission" date="2021-01" db="EMBL/GenBank/DDBJ databases">
        <title>Adiantum capillus-veneris genome.</title>
        <authorList>
            <person name="Fang Y."/>
            <person name="Liao Q."/>
        </authorList>
    </citation>
    <scope>NUCLEOTIDE SEQUENCE</scope>
    <source>
        <strain evidence="2">H3</strain>
        <tissue evidence="2">Leaf</tissue>
    </source>
</reference>
<dbReference type="EMBL" id="JABFUD020000008">
    <property type="protein sequence ID" value="KAI5076347.1"/>
    <property type="molecule type" value="Genomic_DNA"/>
</dbReference>
<accession>A0A9D4UZQ8</accession>
<organism evidence="2 3">
    <name type="scientific">Adiantum capillus-veneris</name>
    <name type="common">Maidenhair fern</name>
    <dbReference type="NCBI Taxonomy" id="13818"/>
    <lineage>
        <taxon>Eukaryota</taxon>
        <taxon>Viridiplantae</taxon>
        <taxon>Streptophyta</taxon>
        <taxon>Embryophyta</taxon>
        <taxon>Tracheophyta</taxon>
        <taxon>Polypodiopsida</taxon>
        <taxon>Polypodiidae</taxon>
        <taxon>Polypodiales</taxon>
        <taxon>Pteridineae</taxon>
        <taxon>Pteridaceae</taxon>
        <taxon>Vittarioideae</taxon>
        <taxon>Adiantum</taxon>
    </lineage>
</organism>
<gene>
    <name evidence="2" type="ORF">GOP47_0008412</name>
</gene>
<feature type="compositionally biased region" description="Low complexity" evidence="1">
    <location>
        <begin position="56"/>
        <end position="74"/>
    </location>
</feature>
<feature type="region of interest" description="Disordered" evidence="1">
    <location>
        <begin position="1"/>
        <end position="171"/>
    </location>
</feature>
<evidence type="ECO:0000313" key="2">
    <source>
        <dbReference type="EMBL" id="KAI5076347.1"/>
    </source>
</evidence>
<feature type="compositionally biased region" description="Low complexity" evidence="1">
    <location>
        <begin position="7"/>
        <end position="32"/>
    </location>
</feature>
<sequence>MASTSDPPAGEASSVAAATSVAPSADPPSSSSSKRRWSPCTWRYAIEEVQPELGSRPRNSSNNNPPYSSSSLRSAGANAEHAPPHTTKLSELRARHAQPRSQDMLSKKKRPRPPHPQQAYQPHQQKKPARRPREQEEDEDEDEEWDNEDDDGDDAGLGHHFEESQHFSGQPASTAGFLTWKMLPKILDKTLGVNPFGRILAGAKHTTANLWMVLNRRNGNVEPERMRVVKVGGILRIEVLIPNLIISYLRFKFGKAFKVCWEKLSPGFVVK</sequence>
<dbReference type="Proteomes" id="UP000886520">
    <property type="component" value="Chromosome 8"/>
</dbReference>
<evidence type="ECO:0000313" key="3">
    <source>
        <dbReference type="Proteomes" id="UP000886520"/>
    </source>
</evidence>
<evidence type="ECO:0000256" key="1">
    <source>
        <dbReference type="SAM" id="MobiDB-lite"/>
    </source>
</evidence>